<dbReference type="PANTHER" id="PTHR39196:SF1">
    <property type="entry name" value="PRIMOSOME, DNAD SUBUNIT"/>
    <property type="match status" value="1"/>
</dbReference>
<feature type="region of interest" description="Disordered" evidence="1">
    <location>
        <begin position="278"/>
        <end position="324"/>
    </location>
</feature>
<protein>
    <submittedName>
        <fullName evidence="3">DUF4373 domain-containing protein</fullName>
    </submittedName>
</protein>
<evidence type="ECO:0000256" key="1">
    <source>
        <dbReference type="SAM" id="MobiDB-lite"/>
    </source>
</evidence>
<sequence>MARPAKEGLDYFPLDVDFDQDDKLIVPLGKFGMQGLGIIIRLMSEIYKNGYFYPWGLREQYLFSNRVNVDINLINDVVNECAAWGFFNKDLLSSQQVLTSSGFQKRYLEAAKRRKFITFIQEYLLLDPVVAQTQVNSPIKVVNADGKEVNVYINPDKCNAGDTVTPQSKVKESKVINNLTRQRYDEDDRYMKMARYFHDKVMEHAEANKVAHLVKEPNFQKWADDFRKIMELDKRDPKELREVIDWCTTDSFWSTNILSPKKLRDKYTDLAMKMKVKQKSSTSRAGSNKELLQRKMAEVLHERGTNDRASISDINSLPDARNHG</sequence>
<dbReference type="InterPro" id="IPR025400">
    <property type="entry name" value="Lin1244/Lin1753-like_N"/>
</dbReference>
<dbReference type="RefSeq" id="WP_233695751.1">
    <property type="nucleotide sequence ID" value="NZ_JAJNBZ010000002.1"/>
</dbReference>
<dbReference type="Proteomes" id="UP001199916">
    <property type="component" value="Unassembled WGS sequence"/>
</dbReference>
<accession>A0ABS8YBZ9</accession>
<dbReference type="PANTHER" id="PTHR39196">
    <property type="entry name" value="PRIMOSOME, DNAD SUBUNIT"/>
    <property type="match status" value="1"/>
</dbReference>
<dbReference type="EMBL" id="JAJNBZ010000002">
    <property type="protein sequence ID" value="MCE5168507.1"/>
    <property type="molecule type" value="Genomic_DNA"/>
</dbReference>
<evidence type="ECO:0000313" key="3">
    <source>
        <dbReference type="EMBL" id="MCE5168507.1"/>
    </source>
</evidence>
<organism evidence="3 4">
    <name type="scientific">Paenibacillus profundus</name>
    <dbReference type="NCBI Taxonomy" id="1173085"/>
    <lineage>
        <taxon>Bacteria</taxon>
        <taxon>Bacillati</taxon>
        <taxon>Bacillota</taxon>
        <taxon>Bacilli</taxon>
        <taxon>Bacillales</taxon>
        <taxon>Paenibacillaceae</taxon>
        <taxon>Paenibacillus</taxon>
    </lineage>
</organism>
<reference evidence="3 4" key="1">
    <citation type="submission" date="2021-11" db="EMBL/GenBank/DDBJ databases">
        <title>Draft genome sequence of Paenibacillus profundus YoMME, a new Gram-positive bacteria with exoelectrogenic properties.</title>
        <authorList>
            <person name="Hubenova Y."/>
            <person name="Hubenova E."/>
            <person name="Manasiev Y."/>
            <person name="Peykov S."/>
            <person name="Mitov M."/>
        </authorList>
    </citation>
    <scope>NUCLEOTIDE SEQUENCE [LARGE SCALE GENOMIC DNA]</scope>
    <source>
        <strain evidence="3 4">YoMME</strain>
    </source>
</reference>
<feature type="domain" description="Lin1244/Lin1753-like N-terminal" evidence="2">
    <location>
        <begin position="11"/>
        <end position="102"/>
    </location>
</feature>
<evidence type="ECO:0000313" key="4">
    <source>
        <dbReference type="Proteomes" id="UP001199916"/>
    </source>
</evidence>
<proteinExistence type="predicted"/>
<keyword evidence="4" id="KW-1185">Reference proteome</keyword>
<name>A0ABS8YBZ9_9BACL</name>
<gene>
    <name evidence="3" type="ORF">LQV63_04160</name>
</gene>
<evidence type="ECO:0000259" key="2">
    <source>
        <dbReference type="Pfam" id="PF14297"/>
    </source>
</evidence>
<comment type="caution">
    <text evidence="3">The sequence shown here is derived from an EMBL/GenBank/DDBJ whole genome shotgun (WGS) entry which is preliminary data.</text>
</comment>
<feature type="compositionally biased region" description="Basic and acidic residues" evidence="1">
    <location>
        <begin position="291"/>
        <end position="306"/>
    </location>
</feature>
<dbReference type="Pfam" id="PF14297">
    <property type="entry name" value="Lin1244_N"/>
    <property type="match status" value="1"/>
</dbReference>